<name>A0ABD0LRW7_9CAEN</name>
<gene>
    <name evidence="1" type="ORF">BaRGS_00006680</name>
</gene>
<reference evidence="1 2" key="1">
    <citation type="journal article" date="2023" name="Sci. Data">
        <title>Genome assembly of the Korean intertidal mud-creeper Batillaria attramentaria.</title>
        <authorList>
            <person name="Patra A.K."/>
            <person name="Ho P.T."/>
            <person name="Jun S."/>
            <person name="Lee S.J."/>
            <person name="Kim Y."/>
            <person name="Won Y.J."/>
        </authorList>
    </citation>
    <scope>NUCLEOTIDE SEQUENCE [LARGE SCALE GENOMIC DNA]</scope>
    <source>
        <strain evidence="1">Wonlab-2016</strain>
    </source>
</reference>
<protein>
    <submittedName>
        <fullName evidence="1">Uncharacterized protein</fullName>
    </submittedName>
</protein>
<dbReference type="AlphaFoldDB" id="A0ABD0LRW7"/>
<dbReference type="EMBL" id="JACVVK020000028">
    <property type="protein sequence ID" value="KAK7501928.1"/>
    <property type="molecule type" value="Genomic_DNA"/>
</dbReference>
<organism evidence="1 2">
    <name type="scientific">Batillaria attramentaria</name>
    <dbReference type="NCBI Taxonomy" id="370345"/>
    <lineage>
        <taxon>Eukaryota</taxon>
        <taxon>Metazoa</taxon>
        <taxon>Spiralia</taxon>
        <taxon>Lophotrochozoa</taxon>
        <taxon>Mollusca</taxon>
        <taxon>Gastropoda</taxon>
        <taxon>Caenogastropoda</taxon>
        <taxon>Sorbeoconcha</taxon>
        <taxon>Cerithioidea</taxon>
        <taxon>Batillariidae</taxon>
        <taxon>Batillaria</taxon>
    </lineage>
</organism>
<keyword evidence="2" id="KW-1185">Reference proteome</keyword>
<accession>A0ABD0LRW7</accession>
<proteinExistence type="predicted"/>
<evidence type="ECO:0000313" key="2">
    <source>
        <dbReference type="Proteomes" id="UP001519460"/>
    </source>
</evidence>
<comment type="caution">
    <text evidence="1">The sequence shown here is derived from an EMBL/GenBank/DDBJ whole genome shotgun (WGS) entry which is preliminary data.</text>
</comment>
<evidence type="ECO:0000313" key="1">
    <source>
        <dbReference type="EMBL" id="KAK7501928.1"/>
    </source>
</evidence>
<dbReference type="Proteomes" id="UP001519460">
    <property type="component" value="Unassembled WGS sequence"/>
</dbReference>
<sequence length="115" mass="12676">MHLNLIRVVTAESLASVAQRYGRFYQCVLAKKLYFLGKKFAAWECRKELDGPVIKTNEARRTVVTATSVSQRPCETGSSRSLYGHRVFPAAYAGEAELVGKFLMGMTGNGIIGND</sequence>